<protein>
    <submittedName>
        <fullName evidence="2">Uncharacterized protein</fullName>
    </submittedName>
</protein>
<dbReference type="AlphaFoldDB" id="A0AAV3PMI9"/>
<proteinExistence type="predicted"/>
<evidence type="ECO:0000256" key="1">
    <source>
        <dbReference type="SAM" id="MobiDB-lite"/>
    </source>
</evidence>
<reference evidence="2 3" key="1">
    <citation type="submission" date="2024-01" db="EMBL/GenBank/DDBJ databases">
        <title>The complete chloroplast genome sequence of Lithospermum erythrorhizon: insights into the phylogenetic relationship among Boraginaceae species and the maternal lineages of purple gromwells.</title>
        <authorList>
            <person name="Okada T."/>
            <person name="Watanabe K."/>
        </authorList>
    </citation>
    <scope>NUCLEOTIDE SEQUENCE [LARGE SCALE GENOMIC DNA]</scope>
</reference>
<gene>
    <name evidence="2" type="ORF">LIER_37389</name>
</gene>
<feature type="compositionally biased region" description="Polar residues" evidence="1">
    <location>
        <begin position="18"/>
        <end position="29"/>
    </location>
</feature>
<organism evidence="2 3">
    <name type="scientific">Lithospermum erythrorhizon</name>
    <name type="common">Purple gromwell</name>
    <name type="synonym">Lithospermum officinale var. erythrorhizon</name>
    <dbReference type="NCBI Taxonomy" id="34254"/>
    <lineage>
        <taxon>Eukaryota</taxon>
        <taxon>Viridiplantae</taxon>
        <taxon>Streptophyta</taxon>
        <taxon>Embryophyta</taxon>
        <taxon>Tracheophyta</taxon>
        <taxon>Spermatophyta</taxon>
        <taxon>Magnoliopsida</taxon>
        <taxon>eudicotyledons</taxon>
        <taxon>Gunneridae</taxon>
        <taxon>Pentapetalae</taxon>
        <taxon>asterids</taxon>
        <taxon>lamiids</taxon>
        <taxon>Boraginales</taxon>
        <taxon>Boraginaceae</taxon>
        <taxon>Boraginoideae</taxon>
        <taxon>Lithospermeae</taxon>
        <taxon>Lithospermum</taxon>
    </lineage>
</organism>
<keyword evidence="3" id="KW-1185">Reference proteome</keyword>
<accession>A0AAV3PMI9</accession>
<evidence type="ECO:0000313" key="2">
    <source>
        <dbReference type="EMBL" id="GAA0151941.1"/>
    </source>
</evidence>
<dbReference type="EMBL" id="BAABME010017935">
    <property type="protein sequence ID" value="GAA0151941.1"/>
    <property type="molecule type" value="Genomic_DNA"/>
</dbReference>
<sequence>MRGKRLIAFKKVKVVNKGASSLRPSTTTELPPYPAPAANLTPRFSPTMVEPSPSSFSHPNMGLAHEPPPLSLAGKRPAGEAVFQGKEKWARTTSELSGPPKSGIPPPQFPDYDLLVAAGFFTLEFLAPPYTLPGG</sequence>
<name>A0AAV3PMI9_LITER</name>
<dbReference type="Proteomes" id="UP001454036">
    <property type="component" value="Unassembled WGS sequence"/>
</dbReference>
<evidence type="ECO:0000313" key="3">
    <source>
        <dbReference type="Proteomes" id="UP001454036"/>
    </source>
</evidence>
<comment type="caution">
    <text evidence="2">The sequence shown here is derived from an EMBL/GenBank/DDBJ whole genome shotgun (WGS) entry which is preliminary data.</text>
</comment>
<feature type="region of interest" description="Disordered" evidence="1">
    <location>
        <begin position="18"/>
        <end position="108"/>
    </location>
</feature>